<evidence type="ECO:0000313" key="3">
    <source>
        <dbReference type="Proteomes" id="UP000515160"/>
    </source>
</evidence>
<keyword evidence="3" id="KW-1185">Reference proteome</keyword>
<reference evidence="4" key="1">
    <citation type="submission" date="2025-08" db="UniProtKB">
        <authorList>
            <consortium name="RefSeq"/>
        </authorList>
    </citation>
    <scope>IDENTIFICATION</scope>
    <source>
        <strain evidence="4">15112-1751.03</strain>
        <tissue evidence="4">Whole Adult</tissue>
    </source>
</reference>
<accession>A0A9C6WL08</accession>
<feature type="compositionally biased region" description="Basic residues" evidence="2">
    <location>
        <begin position="420"/>
        <end position="447"/>
    </location>
</feature>
<feature type="compositionally biased region" description="Basic and acidic residues" evidence="2">
    <location>
        <begin position="458"/>
        <end position="483"/>
    </location>
</feature>
<gene>
    <name evidence="4" type="primary">LOC127566024</name>
</gene>
<feature type="compositionally biased region" description="Basic and acidic residues" evidence="2">
    <location>
        <begin position="494"/>
        <end position="503"/>
    </location>
</feature>
<evidence type="ECO:0000313" key="4">
    <source>
        <dbReference type="RefSeq" id="XP_051863307.1"/>
    </source>
</evidence>
<feature type="coiled-coil region" evidence="1">
    <location>
        <begin position="309"/>
        <end position="368"/>
    </location>
</feature>
<dbReference type="RefSeq" id="XP_051863307.1">
    <property type="nucleotide sequence ID" value="XM_052007347.1"/>
</dbReference>
<dbReference type="Proteomes" id="UP000515160">
    <property type="component" value="Chromosome 2R"/>
</dbReference>
<dbReference type="AlphaFoldDB" id="A0A9C6WL08"/>
<feature type="region of interest" description="Disordered" evidence="2">
    <location>
        <begin position="52"/>
        <end position="71"/>
    </location>
</feature>
<dbReference type="GeneID" id="127566024"/>
<evidence type="ECO:0000256" key="1">
    <source>
        <dbReference type="SAM" id="Coils"/>
    </source>
</evidence>
<keyword evidence="1" id="KW-0175">Coiled coil</keyword>
<feature type="compositionally biased region" description="Basic residues" evidence="2">
    <location>
        <begin position="484"/>
        <end position="493"/>
    </location>
</feature>
<organism evidence="3 4">
    <name type="scientific">Drosophila albomicans</name>
    <name type="common">Fruit fly</name>
    <dbReference type="NCBI Taxonomy" id="7291"/>
    <lineage>
        <taxon>Eukaryota</taxon>
        <taxon>Metazoa</taxon>
        <taxon>Ecdysozoa</taxon>
        <taxon>Arthropoda</taxon>
        <taxon>Hexapoda</taxon>
        <taxon>Insecta</taxon>
        <taxon>Pterygota</taxon>
        <taxon>Neoptera</taxon>
        <taxon>Endopterygota</taxon>
        <taxon>Diptera</taxon>
        <taxon>Brachycera</taxon>
        <taxon>Muscomorpha</taxon>
        <taxon>Ephydroidea</taxon>
        <taxon>Drosophilidae</taxon>
        <taxon>Drosophila</taxon>
    </lineage>
</organism>
<name>A0A9C6WL08_DROAB</name>
<dbReference type="OrthoDB" id="7870859at2759"/>
<proteinExistence type="predicted"/>
<evidence type="ECO:0000256" key="2">
    <source>
        <dbReference type="SAM" id="MobiDB-lite"/>
    </source>
</evidence>
<sequence>MVDISASVQFNLPKAIQKWQTDLLNSFPLPAAADDQCRDTFLKELLEPYQPSEEATGSLKSDESLEESELSDPTNWNALFYRKTTYPRKSEKRTTEPRISNIVAPDVFELMKGRFNRVTSAVGHISTLLELTNIQHRLKRFYDTCRLNVSMDKSFNIFSWSTEHYFTRFNLPNVAYLDAIDRELNRNMNCYKFRVDICEIMRLFTAVQKDVRNKRDICENSMMLIKDAQINIEELVATVLDLTEKEHFNVALTAIGTLGRSADPGNFRKIAVQSKINHEDFVFPIEARYRLNWTQAQVDQAVIHTNKCIEQTTKELNKVKQDIEESEYLSICREASYDVQISELKHRLKEMEKTYEQQMNVLENEQIILRHKLVDAQQTLVNNKARVGMFHVRIEEMLQFFAQQKAESKAEITKLETIKTHRKSKKKSVNGPKKKSITGKNTTKKRKSVDQKSIQTELKAEITKLPSEEVPRKSKKKSLDGSKKKSLTLKTKTKKSESQKVVS</sequence>
<feature type="region of interest" description="Disordered" evidence="2">
    <location>
        <begin position="419"/>
        <end position="503"/>
    </location>
</feature>
<protein>
    <submittedName>
        <fullName evidence="4">Uncharacterized protein LOC127566024</fullName>
    </submittedName>
</protein>